<protein>
    <submittedName>
        <fullName evidence="3">NAD(P)-binding protein</fullName>
    </submittedName>
</protein>
<keyword evidence="1" id="KW-0560">Oxidoreductase</keyword>
<dbReference type="Pfam" id="PF00107">
    <property type="entry name" value="ADH_zinc_N"/>
    <property type="match status" value="1"/>
</dbReference>
<evidence type="ECO:0000313" key="4">
    <source>
        <dbReference type="Proteomes" id="UP000799439"/>
    </source>
</evidence>
<evidence type="ECO:0000256" key="1">
    <source>
        <dbReference type="ARBA" id="ARBA00023002"/>
    </source>
</evidence>
<reference evidence="3" key="1">
    <citation type="journal article" date="2020" name="Stud. Mycol.">
        <title>101 Dothideomycetes genomes: a test case for predicting lifestyles and emergence of pathogens.</title>
        <authorList>
            <person name="Haridas S."/>
            <person name="Albert R."/>
            <person name="Binder M."/>
            <person name="Bloem J."/>
            <person name="Labutti K."/>
            <person name="Salamov A."/>
            <person name="Andreopoulos B."/>
            <person name="Baker S."/>
            <person name="Barry K."/>
            <person name="Bills G."/>
            <person name="Bluhm B."/>
            <person name="Cannon C."/>
            <person name="Castanera R."/>
            <person name="Culley D."/>
            <person name="Daum C."/>
            <person name="Ezra D."/>
            <person name="Gonzalez J."/>
            <person name="Henrissat B."/>
            <person name="Kuo A."/>
            <person name="Liang C."/>
            <person name="Lipzen A."/>
            <person name="Lutzoni F."/>
            <person name="Magnuson J."/>
            <person name="Mondo S."/>
            <person name="Nolan M."/>
            <person name="Ohm R."/>
            <person name="Pangilinan J."/>
            <person name="Park H.-J."/>
            <person name="Ramirez L."/>
            <person name="Alfaro M."/>
            <person name="Sun H."/>
            <person name="Tritt A."/>
            <person name="Yoshinaga Y."/>
            <person name="Zwiers L.-H."/>
            <person name="Turgeon B."/>
            <person name="Goodwin S."/>
            <person name="Spatafora J."/>
            <person name="Crous P."/>
            <person name="Grigoriev I."/>
        </authorList>
    </citation>
    <scope>NUCLEOTIDE SEQUENCE</scope>
    <source>
        <strain evidence="3">CBS 260.36</strain>
    </source>
</reference>
<dbReference type="Gene3D" id="3.40.50.720">
    <property type="entry name" value="NAD(P)-binding Rossmann-like Domain"/>
    <property type="match status" value="1"/>
</dbReference>
<proteinExistence type="predicted"/>
<evidence type="ECO:0000313" key="3">
    <source>
        <dbReference type="EMBL" id="KAF2153575.1"/>
    </source>
</evidence>
<dbReference type="SUPFAM" id="SSF51735">
    <property type="entry name" value="NAD(P)-binding Rossmann-fold domains"/>
    <property type="match status" value="1"/>
</dbReference>
<dbReference type="InterPro" id="IPR013149">
    <property type="entry name" value="ADH-like_C"/>
</dbReference>
<dbReference type="OrthoDB" id="48317at2759"/>
<comment type="caution">
    <text evidence="3">The sequence shown here is derived from an EMBL/GenBank/DDBJ whole genome shotgun (WGS) entry which is preliminary data.</text>
</comment>
<name>A0A9P4J3T5_9PEZI</name>
<dbReference type="PANTHER" id="PTHR45348">
    <property type="entry name" value="HYPOTHETICAL OXIDOREDUCTASE (EUROFUNG)"/>
    <property type="match status" value="1"/>
</dbReference>
<evidence type="ECO:0000259" key="2">
    <source>
        <dbReference type="Pfam" id="PF00107"/>
    </source>
</evidence>
<dbReference type="Gene3D" id="3.90.180.10">
    <property type="entry name" value="Medium-chain alcohol dehydrogenases, catalytic domain"/>
    <property type="match status" value="1"/>
</dbReference>
<dbReference type="PANTHER" id="PTHR45348:SF2">
    <property type="entry name" value="ZINC-TYPE ALCOHOL DEHYDROGENASE-LIKE PROTEIN C2E1P3.01"/>
    <property type="match status" value="1"/>
</dbReference>
<dbReference type="InterPro" id="IPR047122">
    <property type="entry name" value="Trans-enoyl_RdTase-like"/>
</dbReference>
<feature type="domain" description="Alcohol dehydrogenase-like C-terminal" evidence="2">
    <location>
        <begin position="79"/>
        <end position="161"/>
    </location>
</feature>
<dbReference type="InterPro" id="IPR036291">
    <property type="entry name" value="NAD(P)-bd_dom_sf"/>
</dbReference>
<keyword evidence="4" id="KW-1185">Reference proteome</keyword>
<dbReference type="GO" id="GO:0016651">
    <property type="term" value="F:oxidoreductase activity, acting on NAD(P)H"/>
    <property type="evidence" value="ECO:0007669"/>
    <property type="project" value="InterPro"/>
</dbReference>
<organism evidence="3 4">
    <name type="scientific">Myriangium duriaei CBS 260.36</name>
    <dbReference type="NCBI Taxonomy" id="1168546"/>
    <lineage>
        <taxon>Eukaryota</taxon>
        <taxon>Fungi</taxon>
        <taxon>Dikarya</taxon>
        <taxon>Ascomycota</taxon>
        <taxon>Pezizomycotina</taxon>
        <taxon>Dothideomycetes</taxon>
        <taxon>Dothideomycetidae</taxon>
        <taxon>Myriangiales</taxon>
        <taxon>Myriangiaceae</taxon>
        <taxon>Myriangium</taxon>
    </lineage>
</organism>
<sequence length="252" mass="25998">MTGQAKDNAFQQYTAAPALAVAKLPSSLSFTDASVLPLALSTASAGLYPSSNLGLPHPQASSPKKSGKTILIWGGASSVGSTAIQLAVASGVTVITTASQRNHQYVKDLGATTVVDYNSSSAVQEILDAIKSAGGEFAGVYDSISEAASYKPVFEIVQKAGGSNKVITVLPPPEDKPSGVETINIFAPIIFTPDQQDTGKAVWQDFVGPALENGSLRALPKAEVVGKGLGDLQKAMDVQKKGVSAKKIVVEL</sequence>
<accession>A0A9P4J3T5</accession>
<gene>
    <name evidence="3" type="ORF">K461DRAFT_278383</name>
</gene>
<dbReference type="CDD" id="cd08249">
    <property type="entry name" value="enoyl_reductase_like"/>
    <property type="match status" value="1"/>
</dbReference>
<dbReference type="EMBL" id="ML996085">
    <property type="protein sequence ID" value="KAF2153575.1"/>
    <property type="molecule type" value="Genomic_DNA"/>
</dbReference>
<dbReference type="Proteomes" id="UP000799439">
    <property type="component" value="Unassembled WGS sequence"/>
</dbReference>
<dbReference type="AlphaFoldDB" id="A0A9P4J3T5"/>